<dbReference type="InterPro" id="IPR036869">
    <property type="entry name" value="J_dom_sf"/>
</dbReference>
<evidence type="ECO:0000256" key="7">
    <source>
        <dbReference type="ARBA" id="ARBA00009541"/>
    </source>
</evidence>
<comment type="pathway">
    <text evidence="6">Carbohydrate biosynthesis; Calvin cycle.</text>
</comment>
<comment type="cofactor">
    <cofactor evidence="2">
        <name>Mn(2+)</name>
        <dbReference type="ChEBI" id="CHEBI:29035"/>
    </cofactor>
</comment>
<evidence type="ECO:0000256" key="1">
    <source>
        <dbReference type="ARBA" id="ARBA00001782"/>
    </source>
</evidence>
<feature type="region of interest" description="Disordered" evidence="12">
    <location>
        <begin position="631"/>
        <end position="688"/>
    </location>
</feature>
<dbReference type="InterPro" id="IPR000056">
    <property type="entry name" value="Ribul_P_3_epim-like"/>
</dbReference>
<dbReference type="InterPro" id="IPR011060">
    <property type="entry name" value="RibuloseP-bd_barrel"/>
</dbReference>
<dbReference type="CDD" id="cd00429">
    <property type="entry name" value="RPE"/>
    <property type="match status" value="1"/>
</dbReference>
<dbReference type="PROSITE" id="PS50076">
    <property type="entry name" value="DNAJ_2"/>
    <property type="match status" value="1"/>
</dbReference>
<keyword evidence="9" id="KW-0479">Metal-binding</keyword>
<dbReference type="FunFam" id="3.20.20.70:FF:000004">
    <property type="entry name" value="Ribulose-phosphate 3-epimerase"/>
    <property type="match status" value="1"/>
</dbReference>
<dbReference type="AlphaFoldDB" id="A0AAV8PY47"/>
<evidence type="ECO:0000256" key="3">
    <source>
        <dbReference type="ARBA" id="ARBA00001941"/>
    </source>
</evidence>
<dbReference type="GO" id="GO:0046872">
    <property type="term" value="F:metal ion binding"/>
    <property type="evidence" value="ECO:0007669"/>
    <property type="project" value="UniProtKB-KW"/>
</dbReference>
<dbReference type="InterPro" id="IPR026019">
    <property type="entry name" value="Ribul_P_3_epim"/>
</dbReference>
<dbReference type="GO" id="GO:0004750">
    <property type="term" value="F:D-ribulose-phosphate 3-epimerase activity"/>
    <property type="evidence" value="ECO:0007669"/>
    <property type="project" value="UniProtKB-EC"/>
</dbReference>
<evidence type="ECO:0000313" key="15">
    <source>
        <dbReference type="Proteomes" id="UP001222027"/>
    </source>
</evidence>
<protein>
    <recommendedName>
        <fullName evidence="8">ribulose-phosphate 3-epimerase</fullName>
        <ecNumber evidence="8">5.1.3.1</ecNumber>
    </recommendedName>
    <alternativeName>
        <fullName evidence="11">Pentose-5-phosphate 3-epimerase</fullName>
    </alternativeName>
</protein>
<evidence type="ECO:0000256" key="11">
    <source>
        <dbReference type="ARBA" id="ARBA00030599"/>
    </source>
</evidence>
<proteinExistence type="inferred from homology"/>
<evidence type="ECO:0000256" key="4">
    <source>
        <dbReference type="ARBA" id="ARBA00001947"/>
    </source>
</evidence>
<comment type="catalytic activity">
    <reaction evidence="1">
        <text>D-ribulose 5-phosphate = D-xylulose 5-phosphate</text>
        <dbReference type="Rhea" id="RHEA:13677"/>
        <dbReference type="ChEBI" id="CHEBI:57737"/>
        <dbReference type="ChEBI" id="CHEBI:58121"/>
        <dbReference type="EC" id="5.1.3.1"/>
    </reaction>
</comment>
<dbReference type="NCBIfam" id="TIGR01163">
    <property type="entry name" value="rpe"/>
    <property type="match status" value="1"/>
</dbReference>
<comment type="caution">
    <text evidence="14">The sequence shown here is derived from an EMBL/GenBank/DDBJ whole genome shotgun (WGS) entry which is preliminary data.</text>
</comment>
<evidence type="ECO:0000256" key="6">
    <source>
        <dbReference type="ARBA" id="ARBA00005215"/>
    </source>
</evidence>
<evidence type="ECO:0000256" key="10">
    <source>
        <dbReference type="ARBA" id="ARBA00023235"/>
    </source>
</evidence>
<dbReference type="SUPFAM" id="SSF52833">
    <property type="entry name" value="Thioredoxin-like"/>
    <property type="match status" value="2"/>
</dbReference>
<evidence type="ECO:0000256" key="2">
    <source>
        <dbReference type="ARBA" id="ARBA00001936"/>
    </source>
</evidence>
<dbReference type="SUPFAM" id="SSF46565">
    <property type="entry name" value="Chaperone J-domain"/>
    <property type="match status" value="1"/>
</dbReference>
<feature type="compositionally biased region" description="Basic and acidic residues" evidence="12">
    <location>
        <begin position="643"/>
        <end position="661"/>
    </location>
</feature>
<accession>A0AAV8PY47</accession>
<comment type="cofactor">
    <cofactor evidence="3">
        <name>Co(2+)</name>
        <dbReference type="ChEBI" id="CHEBI:48828"/>
    </cofactor>
</comment>
<dbReference type="Proteomes" id="UP001222027">
    <property type="component" value="Unassembled WGS sequence"/>
</dbReference>
<dbReference type="GO" id="GO:0009526">
    <property type="term" value="C:plastid envelope"/>
    <property type="evidence" value="ECO:0007669"/>
    <property type="project" value="UniProtKB-ARBA"/>
</dbReference>
<dbReference type="PROSITE" id="PS01086">
    <property type="entry name" value="RIBUL_P_3_EPIMER_2"/>
    <property type="match status" value="1"/>
</dbReference>
<dbReference type="PANTHER" id="PTHR44303:SF2">
    <property type="entry name" value="DNAJ HOMOLOG SUBFAMILY C MEMBER 16"/>
    <property type="match status" value="1"/>
</dbReference>
<organism evidence="14 15">
    <name type="scientific">Ensete ventricosum</name>
    <name type="common">Abyssinian banana</name>
    <name type="synonym">Musa ensete</name>
    <dbReference type="NCBI Taxonomy" id="4639"/>
    <lineage>
        <taxon>Eukaryota</taxon>
        <taxon>Viridiplantae</taxon>
        <taxon>Streptophyta</taxon>
        <taxon>Embryophyta</taxon>
        <taxon>Tracheophyta</taxon>
        <taxon>Spermatophyta</taxon>
        <taxon>Magnoliopsida</taxon>
        <taxon>Liliopsida</taxon>
        <taxon>Zingiberales</taxon>
        <taxon>Musaceae</taxon>
        <taxon>Ensete</taxon>
    </lineage>
</organism>
<gene>
    <name evidence="14" type="ORF">OPV22_026771</name>
</gene>
<dbReference type="Gene3D" id="3.20.20.70">
    <property type="entry name" value="Aldolase class I"/>
    <property type="match status" value="1"/>
</dbReference>
<dbReference type="InterPro" id="IPR052448">
    <property type="entry name" value="DnaJ_C16_autophagy_reg"/>
</dbReference>
<dbReference type="GO" id="GO:0005975">
    <property type="term" value="P:carbohydrate metabolic process"/>
    <property type="evidence" value="ECO:0007669"/>
    <property type="project" value="InterPro"/>
</dbReference>
<evidence type="ECO:0000256" key="12">
    <source>
        <dbReference type="SAM" id="MobiDB-lite"/>
    </source>
</evidence>
<evidence type="ECO:0000259" key="13">
    <source>
        <dbReference type="PROSITE" id="PS50076"/>
    </source>
</evidence>
<dbReference type="HAMAP" id="MF_02227">
    <property type="entry name" value="RPE"/>
    <property type="match status" value="1"/>
</dbReference>
<evidence type="ECO:0000256" key="5">
    <source>
        <dbReference type="ARBA" id="ARBA00001954"/>
    </source>
</evidence>
<reference evidence="14 15" key="1">
    <citation type="submission" date="2022-12" db="EMBL/GenBank/DDBJ databases">
        <title>Chromosome-scale assembly of the Ensete ventricosum genome.</title>
        <authorList>
            <person name="Dussert Y."/>
            <person name="Stocks J."/>
            <person name="Wendawek A."/>
            <person name="Woldeyes F."/>
            <person name="Nichols R.A."/>
            <person name="Borrell J.S."/>
        </authorList>
    </citation>
    <scope>NUCLEOTIDE SEQUENCE [LARGE SCALE GENOMIC DNA]</scope>
    <source>
        <strain evidence="15">cv. Maze</strain>
        <tissue evidence="14">Seeds</tissue>
    </source>
</reference>
<dbReference type="InterPro" id="IPR036249">
    <property type="entry name" value="Thioredoxin-like_sf"/>
</dbReference>
<comment type="cofactor">
    <cofactor evidence="5">
        <name>Fe(2+)</name>
        <dbReference type="ChEBI" id="CHEBI:29033"/>
    </cofactor>
</comment>
<keyword evidence="10" id="KW-0413">Isomerase</keyword>
<name>A0AAV8PY47_ENSVE</name>
<dbReference type="PANTHER" id="PTHR44303">
    <property type="entry name" value="DNAJ HOMOLOG SUBFAMILY C MEMBER 16"/>
    <property type="match status" value="1"/>
</dbReference>
<dbReference type="Gene3D" id="1.10.287.110">
    <property type="entry name" value="DnaJ domain"/>
    <property type="match status" value="1"/>
</dbReference>
<dbReference type="EC" id="5.1.3.1" evidence="8"/>
<dbReference type="PROSITE" id="PS01085">
    <property type="entry name" value="RIBUL_P_3_EPIMER_1"/>
    <property type="match status" value="1"/>
</dbReference>
<evidence type="ECO:0000256" key="8">
    <source>
        <dbReference type="ARBA" id="ARBA00013188"/>
    </source>
</evidence>
<dbReference type="EMBL" id="JAQQAF010000008">
    <property type="protein sequence ID" value="KAJ8464219.1"/>
    <property type="molecule type" value="Genomic_DNA"/>
</dbReference>
<sequence>MAIAAAKRYWLPLFLFALGFFFQLVVLPRSFPPSHYDVLSLKRNASIEEVGVAYDELSSKLFSELDPPVTTELVKIRYAFELLTNPLWKRDYDLFGIDEQLHVVNKVVNRYGGETFSKIDLPLINASLLGLFSDAPNKLTPEEVISVIGKSKPLLIQVYSLGSPRCAQFIGAWKMIGSLLEGVAQTGMVELDDVQLASYLAETKFTKQPYFRKGLPALVAFPPNCSNANCYERYDGHFSVDAIVDWMATDIIGLPRILYHSKESLAKFIVTGGRHKVKVICFSKTGERATPFIRKAAKDYQAEASFAFVLWKELEFSLWWNMFGVESAPAFVFLKDTYSKPFVYHGAPESSQFQKIMEDYKQNELPQLRSVTSMELGCDARGFSRAGSDTLTWYCLVLVGRAGRAMAQMRETIYRVRDMLMTGDDSDYARKVNVSVPTVAATAVKENRLTLTWLDGDVQLKYCQFFLDSEFYKSCGPRRYENDVDVPQIFIVRYLRNSTEDNVEADKWKHFRDQYMGKDANAASQLIARYTGSDDVKEIIQWISHIIERGDTREYPYFTFTSPELVAEDSVGIWSKSRGILPSRTNIKRKLEKLHIYISDLVTDPRIGPSFLLGACLSFATIWLQKNRTIQSATPGQNATEDDSGRRPRNRRNERARRTTTHDAPSSITDEEPKDAHQLLSSGAPPSLPLFARKPYRLGERTEEDMIASATAASSSSVAIALPRSRRLRKSSLLLSPNNIPVRRNFPSVVKASARVDKYSKRDIIVSPSILSANFAKLGEQVKAVDVAGCDWIHVDVMDGRFVPNITIGPLVVDALRPVTDLPLDVHLMIVEPEQRVPDFIKAGADIVSVHCEQSSTIHLHRTINLVKSLGAKAGVVLNPATPLSAIEYVLDVVDLVLIMSVNPGFGGQSFIESQVKKISDLRRVCAEKGVNPWIEVDGGVGPSNAYKVIEAGANAIVAGSAVFGAKDYAEGTDLTFSLKR</sequence>
<feature type="domain" description="J" evidence="13">
    <location>
        <begin position="34"/>
        <end position="96"/>
    </location>
</feature>
<dbReference type="InterPro" id="IPR013785">
    <property type="entry name" value="Aldolase_TIM"/>
</dbReference>
<comment type="similarity">
    <text evidence="7">Belongs to the ribulose-phosphate 3-epimerase family.</text>
</comment>
<comment type="cofactor">
    <cofactor evidence="4">
        <name>Zn(2+)</name>
        <dbReference type="ChEBI" id="CHEBI:29105"/>
    </cofactor>
</comment>
<evidence type="ECO:0000256" key="9">
    <source>
        <dbReference type="ARBA" id="ARBA00022723"/>
    </source>
</evidence>
<keyword evidence="15" id="KW-1185">Reference proteome</keyword>
<evidence type="ECO:0000313" key="14">
    <source>
        <dbReference type="EMBL" id="KAJ8464219.1"/>
    </source>
</evidence>
<dbReference type="NCBIfam" id="NF004076">
    <property type="entry name" value="PRK05581.1-4"/>
    <property type="match status" value="1"/>
</dbReference>
<dbReference type="InterPro" id="IPR001623">
    <property type="entry name" value="DnaJ_domain"/>
</dbReference>
<dbReference type="GO" id="GO:0006098">
    <property type="term" value="P:pentose-phosphate shunt"/>
    <property type="evidence" value="ECO:0007669"/>
    <property type="project" value="InterPro"/>
</dbReference>
<dbReference type="GO" id="GO:0005783">
    <property type="term" value="C:endoplasmic reticulum"/>
    <property type="evidence" value="ECO:0007669"/>
    <property type="project" value="UniProtKB-ARBA"/>
</dbReference>
<dbReference type="Pfam" id="PF00834">
    <property type="entry name" value="Ribul_P_3_epim"/>
    <property type="match status" value="1"/>
</dbReference>
<dbReference type="SUPFAM" id="SSF51366">
    <property type="entry name" value="Ribulose-phoshate binding barrel"/>
    <property type="match status" value="1"/>
</dbReference>